<proteinExistence type="predicted"/>
<dbReference type="Pfam" id="PF14350">
    <property type="entry name" value="Beta_protein"/>
    <property type="match status" value="1"/>
</dbReference>
<dbReference type="OrthoDB" id="1492299at2"/>
<sequence length="357" mass="40962">MNEHRYYPILKWKQGEHHALRELPKEIQAAISPIIDYPDMDWDFENNCYKKNLTQHLTNFGTNLKKAWKVESPVYLDVNKLDKHATDDSVHPLDTCIELANSEGRKIIPVYSPLYSEKYSDAVQRNTELGACLRIKAQALVDNEVDLNSLAESFWLEQDEVDILIDLGNIDDETWSYEVAISAFRNLASQGDAWRTVIIAASSYPETQAGIPNDQLYEVPRLEWNIWQKVYSEHEFRIQPSFGDYSIGVETEDVNGSDQPDPRKMNAAASIRYSTDHNWLFSKGRSARDYGWDQTKELCQRLVAATGKYKGKDFSWGDKYIYLRAEGDISSGNATTWRKVGNNHHITLVVDQLSKLS</sequence>
<gene>
    <name evidence="1" type="ORF">EA58_21200</name>
</gene>
<dbReference type="InterPro" id="IPR025683">
    <property type="entry name" value="Protein_beta"/>
</dbReference>
<evidence type="ECO:0008006" key="3">
    <source>
        <dbReference type="Google" id="ProtNLM"/>
    </source>
</evidence>
<dbReference type="RefSeq" id="WP_036757289.1">
    <property type="nucleotide sequence ID" value="NZ_JAGSGC010000024.1"/>
</dbReference>
<reference evidence="1 2" key="1">
    <citation type="submission" date="2014-04" db="EMBL/GenBank/DDBJ databases">
        <title>Draft genome sequence of Photobacterium halotolerans S2753: a solonamide, ngercheumicin and holomycin producer.</title>
        <authorList>
            <person name="Machado H.R."/>
            <person name="Gram L."/>
        </authorList>
    </citation>
    <scope>NUCLEOTIDE SEQUENCE [LARGE SCALE GENOMIC DNA]</scope>
    <source>
        <strain evidence="1 2">S2753</strain>
    </source>
</reference>
<organism evidence="1 2">
    <name type="scientific">Photobacterium galatheae</name>
    <dbReference type="NCBI Taxonomy" id="1654360"/>
    <lineage>
        <taxon>Bacteria</taxon>
        <taxon>Pseudomonadati</taxon>
        <taxon>Pseudomonadota</taxon>
        <taxon>Gammaproteobacteria</taxon>
        <taxon>Vibrionales</taxon>
        <taxon>Vibrionaceae</taxon>
        <taxon>Photobacterium</taxon>
    </lineage>
</organism>
<evidence type="ECO:0000313" key="1">
    <source>
        <dbReference type="EMBL" id="KDM89726.1"/>
    </source>
</evidence>
<accession>A0A066RKW4</accession>
<dbReference type="STRING" id="1654360.EA58_21200"/>
<dbReference type="AlphaFoldDB" id="A0A066RKW4"/>
<dbReference type="EMBL" id="JMIB01000045">
    <property type="protein sequence ID" value="KDM89726.1"/>
    <property type="molecule type" value="Genomic_DNA"/>
</dbReference>
<dbReference type="Proteomes" id="UP000027192">
    <property type="component" value="Unassembled WGS sequence"/>
</dbReference>
<protein>
    <recommendedName>
        <fullName evidence="3">Beta protein</fullName>
    </recommendedName>
</protein>
<evidence type="ECO:0000313" key="2">
    <source>
        <dbReference type="Proteomes" id="UP000027192"/>
    </source>
</evidence>
<name>A0A066RKW4_9GAMM</name>
<keyword evidence="2" id="KW-1185">Reference proteome</keyword>
<comment type="caution">
    <text evidence="1">The sequence shown here is derived from an EMBL/GenBank/DDBJ whole genome shotgun (WGS) entry which is preliminary data.</text>
</comment>